<gene>
    <name evidence="7" type="ORF">AAME72_10950</name>
</gene>
<evidence type="ECO:0000313" key="7">
    <source>
        <dbReference type="EMBL" id="XBM46613.1"/>
    </source>
</evidence>
<feature type="region of interest" description="Disordered" evidence="2">
    <location>
        <begin position="63"/>
        <end position="92"/>
    </location>
</feature>
<evidence type="ECO:0000256" key="3">
    <source>
        <dbReference type="SAM" id="Phobius"/>
    </source>
</evidence>
<feature type="region of interest" description="Disordered" evidence="2">
    <location>
        <begin position="1944"/>
        <end position="1966"/>
    </location>
</feature>
<dbReference type="Pfam" id="PF25023">
    <property type="entry name" value="TEN_YD-shell"/>
    <property type="match status" value="2"/>
</dbReference>
<feature type="signal peptide" evidence="4">
    <location>
        <begin position="1"/>
        <end position="38"/>
    </location>
</feature>
<feature type="domain" description="Teneurin-like YD-shell" evidence="6">
    <location>
        <begin position="1363"/>
        <end position="1478"/>
    </location>
</feature>
<dbReference type="NCBIfam" id="TIGR03696">
    <property type="entry name" value="Rhs_assc_core"/>
    <property type="match status" value="1"/>
</dbReference>
<reference evidence="7" key="1">
    <citation type="submission" date="2024-05" db="EMBL/GenBank/DDBJ databases">
        <title>The Natural Products Discovery Center: Release of the First 8490 Sequenced Strains for Exploring Actinobacteria Biosynthetic Diversity.</title>
        <authorList>
            <person name="Kalkreuter E."/>
            <person name="Kautsar S.A."/>
            <person name="Yang D."/>
            <person name="Bader C.D."/>
            <person name="Teijaro C.N."/>
            <person name="Fluegel L."/>
            <person name="Davis C.M."/>
            <person name="Simpson J.R."/>
            <person name="Lauterbach L."/>
            <person name="Steele A.D."/>
            <person name="Gui C."/>
            <person name="Meng S."/>
            <person name="Li G."/>
            <person name="Viehrig K."/>
            <person name="Ye F."/>
            <person name="Su P."/>
            <person name="Kiefer A.F."/>
            <person name="Nichols A."/>
            <person name="Cepeda A.J."/>
            <person name="Yan W."/>
            <person name="Fan B."/>
            <person name="Jiang Y."/>
            <person name="Adhikari A."/>
            <person name="Zheng C.-J."/>
            <person name="Schuster L."/>
            <person name="Cowan T.M."/>
            <person name="Smanski M.J."/>
            <person name="Chevrette M.G."/>
            <person name="de Carvalho L.P.S."/>
            <person name="Shen B."/>
        </authorList>
    </citation>
    <scope>NUCLEOTIDE SEQUENCE</scope>
    <source>
        <strain evidence="7">NPDC080035</strain>
    </source>
</reference>
<feature type="transmembrane region" description="Helical" evidence="3">
    <location>
        <begin position="2049"/>
        <end position="2068"/>
    </location>
</feature>
<dbReference type="InterPro" id="IPR006530">
    <property type="entry name" value="YD"/>
</dbReference>
<keyword evidence="1" id="KW-0677">Repeat</keyword>
<dbReference type="NCBIfam" id="TIGR01643">
    <property type="entry name" value="YD_repeat_2x"/>
    <property type="match status" value="22"/>
</dbReference>
<dbReference type="Pfam" id="PF20148">
    <property type="entry name" value="DUF6531"/>
    <property type="match status" value="1"/>
</dbReference>
<dbReference type="InterPro" id="IPR050708">
    <property type="entry name" value="T6SS_VgrG/RHS"/>
</dbReference>
<feature type="domain" description="Teneurin-like YD-shell" evidence="6">
    <location>
        <begin position="1612"/>
        <end position="1888"/>
    </location>
</feature>
<feature type="region of interest" description="Disordered" evidence="2">
    <location>
        <begin position="1732"/>
        <end position="1753"/>
    </location>
</feature>
<feature type="compositionally biased region" description="Polar residues" evidence="2">
    <location>
        <begin position="1737"/>
        <end position="1753"/>
    </location>
</feature>
<dbReference type="InterPro" id="IPR056823">
    <property type="entry name" value="TEN-like_YD-shell"/>
</dbReference>
<dbReference type="InterPro" id="IPR022385">
    <property type="entry name" value="Rhs_assc_core"/>
</dbReference>
<evidence type="ECO:0000259" key="6">
    <source>
        <dbReference type="Pfam" id="PF25023"/>
    </source>
</evidence>
<evidence type="ECO:0000259" key="5">
    <source>
        <dbReference type="Pfam" id="PF20148"/>
    </source>
</evidence>
<feature type="region of interest" description="Disordered" evidence="2">
    <location>
        <begin position="1912"/>
        <end position="1931"/>
    </location>
</feature>
<evidence type="ECO:0000256" key="4">
    <source>
        <dbReference type="SAM" id="SignalP"/>
    </source>
</evidence>
<name>A0AAU7G9D3_9MICO</name>
<feature type="transmembrane region" description="Helical" evidence="3">
    <location>
        <begin position="1993"/>
        <end position="2014"/>
    </location>
</feature>
<keyword evidence="3" id="KW-0812">Transmembrane</keyword>
<organism evidence="7">
    <name type="scientific">Leifsonia sp. NPDC080035</name>
    <dbReference type="NCBI Taxonomy" id="3143936"/>
    <lineage>
        <taxon>Bacteria</taxon>
        <taxon>Bacillati</taxon>
        <taxon>Actinomycetota</taxon>
        <taxon>Actinomycetes</taxon>
        <taxon>Micrococcales</taxon>
        <taxon>Microbacteriaceae</taxon>
        <taxon>Leifsonia</taxon>
    </lineage>
</organism>
<dbReference type="SUPFAM" id="SSF69304">
    <property type="entry name" value="Tricorn protease N-terminal domain"/>
    <property type="match status" value="3"/>
</dbReference>
<feature type="domain" description="DUF6531" evidence="5">
    <location>
        <begin position="472"/>
        <end position="547"/>
    </location>
</feature>
<keyword evidence="3" id="KW-1133">Transmembrane helix</keyword>
<feature type="region of interest" description="Disordered" evidence="2">
    <location>
        <begin position="359"/>
        <end position="384"/>
    </location>
</feature>
<proteinExistence type="predicted"/>
<sequence>MRGTRGRRGRRRSVARGFVAGVVVAALTAVGTVAPADASPLAAAARTAAATLAEVRAASAVQDARVAEHTKRPKPDATGTIEPGKKSSLSSKKLRAKVEFSGHQVRSKLAVDVGATAEDALDAARAEQPGGGVPVSDPVDVTATDGSGDEMTRFPAEQVNIRGGGAEGPVVSDVIPGVTIELTPDPELVKANGIDPDTLQIYTREGAGDAWMLLPSYYDADAGVVRGESTHLSQFVVIGKKFVPPPGPVIVLDPDNDEGHAETPAPPVTELGYNIQLAQHVASRLQTACLATVAITRQDPAVPYISRETRAGIIAAAHPTVTLGIGFNTWEGVAWGGEHPEQGGSQVYSRGGAPDNAVSDSLVGNLPTYTGRPAANMGNNGNFPGDEFAGTPNAFTHLEALYIDNNYDRAFIDNGGMPHLADGVFTGLGKYLQSQGFDCTDPVTGGWPAPPSAADLQRWRMLGLQNYLTYGGEPFSFSTGNLVEQEKLFTLPGQGGSETELTLFYNSQDGRLSRVGAGWSFALGARAQRFDDGSVMVVRGDGASFVFRGDGHGGYATTDAGVHQTLSEAGSGRLKLTDVSGESWVFDASDIEGIGNLTSYTDAQGHTMTLSYGAANPDVNQFYPLASITDSAGQRIQVISDAQGRITGFIRPGGDRWTLAYDGAGNLTTITLPDGRRHAFTYDGAHRLLTGTDATGATYLKNEYDSAGRVVKQWDVEGNQRSLDYSTAGQTTYTDNLGRKSVYSFDASHRITKVQHPDGTTASFTYDASNNILSSTDENDAKTAYVYDTSGNITQETASDGAVTLYTYTPTGLVATKTDHGGADGAVRTWAYDYDAAGRLTAIHQPDGTTIAHSYDAAGNLTASTQPSGARTTYAYDAAGHLTSSTDPIGRTTTYAYDAAGRMVWQTDPGGNTTSYSWDSGDRMVKVVDAAGGVFAYGWEPNDHLASATDPTGAMTSYSWDAMFHLTSSTSPTGRVTRYGYTAEDALATTTDPLGAVTANTMDEQDRVVKTTDPNGGEWSYVYDGVGNPISTTSPSGSKTVNVYDAAGNLTSSVDATGAETTYTYDAVGRLLSQTDPDGVTSTYGYDVMDRIASVTDGAGKATTFGYDMDGNLTSVIDRQGNPWTYTYDAAGQVLTVTSPECATTTYGYDADGNLVSTTDAPGRTTTSTYNALDLLASSTDAAGNTTGYTYDGNGRTATVTDANGHTTTYTYDPDGNQATATDALGAVTTYGWDAAANQTSLTDPEGHVTRYGYDPAGQLIQVIEGYQTDAKPSSAVNVTSRYGYDPDGNLTGVTDPNGHITTYTVDAVGRTTREVGPTGVATSWAYTPAGRLSLSTTGTGATTRYAYDERGDLATQKVAGGTASFEYDANQQLIAMTDPTGVSGWVYDKDGRTTTQIDQQGGHLSTSYDAASQVTGMRLPTGQAIDYTYDKAGQVTSQSSPWGSLKYGWDPVGNLTTMSRSSGVTSAFEYDADNRVTSVLHQTPQAPASAPTPTPTPVAYAAGEATADKCATVAGYLADRTTPGAGFNNLCRHTDAYLGDRTLPTPANPVEDGGSLGYAYEYDKDGNLAESTRTITAAPEATGVVTPIPSPTTPDNTFTRLAGIRAATSVSIVDYSYDGLDRLASSTTSAGERNVYGYDAAGNRTGWTRTGSSGGNFTQTATFNDANELTRTTTSGSGRGVSAGIATYGYDGAGNRTTQSVAGVGTQYAYNASGQTASVSRDGRTTSYAYDGLGRQASSTDTTRYGSETTKNTYDGTALTQSTSSTQGTTTLVRDAAGSLASHVSDTGEATWDLLDGLASTIAGGTGASITQLASYDDWGAQTFETTGWDAPENYTGHAQDPTQDLIHTYARTYDPATGTWTTPDTWAGLLTQPKSLARYQYVHNNPTTYLDPDGHICAARNSTDALPLGCGAPPVKARDDVKMPPKPSTPISDPIYGGGYIHAGPNKPQADGPNSKNDESDRHDCPAGQTLYASSYTNSSCVSNDALKQQAANWGTFFDVLGWIGAAAGLLSWIPGMQWLAPIAMIASLASTIYNCINGGVRLTGCVVGILTTVIPGLGGAAGAVLRGRLSAWLSEVIKDAVRALGLSGSIVGVAEGW</sequence>
<dbReference type="PANTHER" id="PTHR32305:SF15">
    <property type="entry name" value="PROTEIN RHSA-RELATED"/>
    <property type="match status" value="1"/>
</dbReference>
<evidence type="ECO:0000256" key="2">
    <source>
        <dbReference type="SAM" id="MobiDB-lite"/>
    </source>
</evidence>
<protein>
    <submittedName>
        <fullName evidence="7">RHS repeat-associated core domain-containing protein</fullName>
    </submittedName>
</protein>
<keyword evidence="3" id="KW-0472">Membrane</keyword>
<dbReference type="Gene3D" id="2.180.10.10">
    <property type="entry name" value="RHS repeat-associated core"/>
    <property type="match status" value="6"/>
</dbReference>
<dbReference type="Pfam" id="PF05593">
    <property type="entry name" value="RHS_repeat"/>
    <property type="match status" value="13"/>
</dbReference>
<dbReference type="InterPro" id="IPR031325">
    <property type="entry name" value="RHS_repeat"/>
</dbReference>
<dbReference type="SUPFAM" id="SSF53187">
    <property type="entry name" value="Zn-dependent exopeptidases"/>
    <property type="match status" value="1"/>
</dbReference>
<feature type="chain" id="PRO_5043963853" evidence="4">
    <location>
        <begin position="39"/>
        <end position="2100"/>
    </location>
</feature>
<feature type="compositionally biased region" description="Basic and acidic residues" evidence="2">
    <location>
        <begin position="65"/>
        <end position="75"/>
    </location>
</feature>
<accession>A0AAU7G9D3</accession>
<dbReference type="RefSeq" id="WP_348786597.1">
    <property type="nucleotide sequence ID" value="NZ_CP157390.1"/>
</dbReference>
<dbReference type="InterPro" id="IPR045351">
    <property type="entry name" value="DUF6531"/>
</dbReference>
<dbReference type="EMBL" id="CP157390">
    <property type="protein sequence ID" value="XBM46613.1"/>
    <property type="molecule type" value="Genomic_DNA"/>
</dbReference>
<evidence type="ECO:0000256" key="1">
    <source>
        <dbReference type="ARBA" id="ARBA00022737"/>
    </source>
</evidence>
<dbReference type="PANTHER" id="PTHR32305">
    <property type="match status" value="1"/>
</dbReference>
<keyword evidence="4" id="KW-0732">Signal</keyword>
<dbReference type="Gene3D" id="3.40.630.40">
    <property type="entry name" value="Zn-dependent exopeptidases"/>
    <property type="match status" value="1"/>
</dbReference>